<feature type="compositionally biased region" description="Basic residues" evidence="1">
    <location>
        <begin position="88"/>
        <end position="97"/>
    </location>
</feature>
<dbReference type="Proteomes" id="UP000036471">
    <property type="component" value="Unassembled WGS sequence"/>
</dbReference>
<proteinExistence type="predicted"/>
<evidence type="ECO:0000313" key="3">
    <source>
        <dbReference type="Proteomes" id="UP000036471"/>
    </source>
</evidence>
<accession>A0ABR5HIH7</accession>
<reference evidence="2 3" key="1">
    <citation type="submission" date="2014-11" db="EMBL/GenBank/DDBJ databases">
        <title>Comparative genomics of Methylobacterium species.</title>
        <authorList>
            <person name="Chaudhry V."/>
            <person name="Patil P.B."/>
        </authorList>
    </citation>
    <scope>NUCLEOTIDE SEQUENCE [LARGE SCALE GENOMIC DNA]</scope>
    <source>
        <strain evidence="2 3">SE3.6</strain>
    </source>
</reference>
<name>A0ABR5HIH7_9HYPH</name>
<keyword evidence="3" id="KW-1185">Reference proteome</keyword>
<evidence type="ECO:0000313" key="2">
    <source>
        <dbReference type="EMBL" id="KMO26527.1"/>
    </source>
</evidence>
<gene>
    <name evidence="2" type="ORF">QR79_01780</name>
</gene>
<sequence>MQRSSHLDEPLEQRVRAAHRLYLAALMQLEALEGEDGSAASESEYANAQFGHAYQFKLLNGLLVQLGYVPKGLATRAEIQRELAAEKSRRRGRRPGRTARAEWAEMPVRSA</sequence>
<protein>
    <submittedName>
        <fullName evidence="2">Uncharacterized protein</fullName>
    </submittedName>
</protein>
<comment type="caution">
    <text evidence="2">The sequence shown here is derived from an EMBL/GenBank/DDBJ whole genome shotgun (WGS) entry which is preliminary data.</text>
</comment>
<organism evidence="2 3">
    <name type="scientific">Methylobacterium indicum</name>
    <dbReference type="NCBI Taxonomy" id="1775910"/>
    <lineage>
        <taxon>Bacteria</taxon>
        <taxon>Pseudomonadati</taxon>
        <taxon>Pseudomonadota</taxon>
        <taxon>Alphaproteobacteria</taxon>
        <taxon>Hyphomicrobiales</taxon>
        <taxon>Methylobacteriaceae</taxon>
        <taxon>Methylobacterium</taxon>
    </lineage>
</organism>
<feature type="region of interest" description="Disordered" evidence="1">
    <location>
        <begin position="84"/>
        <end position="111"/>
    </location>
</feature>
<evidence type="ECO:0000256" key="1">
    <source>
        <dbReference type="SAM" id="MobiDB-lite"/>
    </source>
</evidence>
<dbReference type="EMBL" id="JTHG01000014">
    <property type="protein sequence ID" value="KMO26527.1"/>
    <property type="molecule type" value="Genomic_DNA"/>
</dbReference>